<gene>
    <name evidence="7" type="ORF">M9Y10_001063</name>
</gene>
<dbReference type="PANTHER" id="PTHR11347">
    <property type="entry name" value="CYCLIC NUCLEOTIDE PHOSPHODIESTERASE"/>
    <property type="match status" value="1"/>
</dbReference>
<evidence type="ECO:0000256" key="5">
    <source>
        <dbReference type="SAM" id="Phobius"/>
    </source>
</evidence>
<dbReference type="SMART" id="SM00065">
    <property type="entry name" value="GAF"/>
    <property type="match status" value="3"/>
</dbReference>
<dbReference type="Pfam" id="PF01590">
    <property type="entry name" value="GAF"/>
    <property type="match status" value="2"/>
</dbReference>
<dbReference type="EMBL" id="JAPFFF010000001">
    <property type="protein sequence ID" value="KAK8898771.1"/>
    <property type="molecule type" value="Genomic_DNA"/>
</dbReference>
<comment type="caution">
    <text evidence="7">The sequence shown here is derived from an EMBL/GenBank/DDBJ whole genome shotgun (WGS) entry which is preliminary data.</text>
</comment>
<dbReference type="SUPFAM" id="SSF109604">
    <property type="entry name" value="HD-domain/PDEase-like"/>
    <property type="match status" value="1"/>
</dbReference>
<dbReference type="Gene3D" id="3.30.450.40">
    <property type="match status" value="4"/>
</dbReference>
<dbReference type="CDD" id="cd00077">
    <property type="entry name" value="HDc"/>
    <property type="match status" value="1"/>
</dbReference>
<keyword evidence="5" id="KW-0812">Transmembrane</keyword>
<evidence type="ECO:0000313" key="8">
    <source>
        <dbReference type="Proteomes" id="UP001470230"/>
    </source>
</evidence>
<evidence type="ECO:0000256" key="3">
    <source>
        <dbReference type="ARBA" id="ARBA00022801"/>
    </source>
</evidence>
<evidence type="ECO:0000259" key="6">
    <source>
        <dbReference type="PROSITE" id="PS51845"/>
    </source>
</evidence>
<name>A0ABR2L6Y5_9EUKA</name>
<dbReference type="PROSITE" id="PS51845">
    <property type="entry name" value="PDEASE_I_2"/>
    <property type="match status" value="1"/>
</dbReference>
<evidence type="ECO:0000256" key="2">
    <source>
        <dbReference type="ARBA" id="ARBA00022723"/>
    </source>
</evidence>
<feature type="region of interest" description="Disordered" evidence="4">
    <location>
        <begin position="65"/>
        <end position="85"/>
    </location>
</feature>
<keyword evidence="3" id="KW-0378">Hydrolase</keyword>
<dbReference type="InterPro" id="IPR003018">
    <property type="entry name" value="GAF"/>
</dbReference>
<organism evidence="7 8">
    <name type="scientific">Tritrichomonas musculus</name>
    <dbReference type="NCBI Taxonomy" id="1915356"/>
    <lineage>
        <taxon>Eukaryota</taxon>
        <taxon>Metamonada</taxon>
        <taxon>Parabasalia</taxon>
        <taxon>Tritrichomonadida</taxon>
        <taxon>Tritrichomonadidae</taxon>
        <taxon>Tritrichomonas</taxon>
    </lineage>
</organism>
<keyword evidence="8" id="KW-1185">Reference proteome</keyword>
<keyword evidence="2" id="KW-0479">Metal-binding</keyword>
<evidence type="ECO:0000256" key="1">
    <source>
        <dbReference type="ARBA" id="ARBA00022535"/>
    </source>
</evidence>
<evidence type="ECO:0000256" key="4">
    <source>
        <dbReference type="SAM" id="MobiDB-lite"/>
    </source>
</evidence>
<feature type="compositionally biased region" description="Polar residues" evidence="4">
    <location>
        <begin position="65"/>
        <end position="74"/>
    </location>
</feature>
<dbReference type="Proteomes" id="UP001470230">
    <property type="component" value="Unassembled WGS sequence"/>
</dbReference>
<sequence length="1128" mass="128185">MKMNLSQKIQDNNSIRKQLSGTVRPITSASRTLQSIYNDSNPPPSAVDQFAPCLSRKLTLKRLNRPTSKQSIRTPNYDGDFGQTQPIPIPTTDYSSYFQEEKPKHRFSHQNLEKLFDDIASSACDQPLNKLVEDNFRTFFNVEKVSFFHDISSVSSLYCPTNSVVCPHGSGLIGYCHFSRQIINIKCANTHVSFSPVYDGRICQANSRLFIFPLFDYQSHVKSVVQMLRSASLPPFDEEDERAAEYLQKKFQNYSRWLFQPVTSEGTFSDLVKAQRLGEFVETMTVKLQRLFNCKTAEIWEYNNEDQEIRMFVPCASVPLPVPLSDSGVVGFALSHASAISLIASNTHAAYNKRTDGNGDQSILIIPVKDPRSIRVYGLVLRGKRLPHFFTDIDEKILAKIAPIVVASLNSSEFVESSFQRLEDSVRAQKRLQNLLEVAEALSGQLHIDELIPSIMNRACDLVKADRCSLFMVNETREKLVTSFHGGLTNAIEIPISAGIVGYTATTGQILNIKDAYEDPRFNRATDLSTGYRTHNLLCVPIFNDKNEIRGVTEMINKIDGVFTKEDEKLIQVFNVFVGISIENARLYSASIDLSLQLQSVLEISYTIAQSNTVKKLCEEILRNSRKVIGACRAMIFLSKDENNNEIEKLETFILDEDVDAKLSRAKKDNEEGRTGAKLGVRRALIHKMMVLSIGSGNDKEGKKIIERFQQEDTDRNNAVKTVIKSAESLLLNNEDNPCESMIITPIRGTDGSVMGAVLMQWKKRENLFTEDDLKMLESFTVFISISIERSKVKAQTTIGTAEAEVRQTFDENERKNTSLIDKFKPSQDEVKLFLSRSFNSIDFDDFKLIFSFFDLLQIRPSIPIPNETLYCFIYLLRNSYNPDFMHDWNHAKETAQFLVHVLVNGEISSSFSAKEKFELLIACLSHDAGYNQRESIEIPLSLLYGKKSEIESHHVASLIQIAAKQQCNIFECFEDNNKKEFTEVWNNVIELILATDMSAHFDLIDQIQDVLMIDKSFTKPENRLLLMKLLVMMCDISVIARPFEFANKAKNTISEDFFNCGDFSRLTGIDGNSLKDIKNLDNEKRLFSFIISVCIPIFENVIAIFPNLKYLIEQIRGNMEKWNMKIE</sequence>
<feature type="domain" description="PDEase" evidence="6">
    <location>
        <begin position="798"/>
        <end position="1128"/>
    </location>
</feature>
<reference evidence="7 8" key="1">
    <citation type="submission" date="2024-04" db="EMBL/GenBank/DDBJ databases">
        <title>Tritrichomonas musculus Genome.</title>
        <authorList>
            <person name="Alves-Ferreira E."/>
            <person name="Grigg M."/>
            <person name="Lorenzi H."/>
            <person name="Galac M."/>
        </authorList>
    </citation>
    <scope>NUCLEOTIDE SEQUENCE [LARGE SCALE GENOMIC DNA]</scope>
    <source>
        <strain evidence="7 8">EAF2021</strain>
    </source>
</reference>
<dbReference type="Pfam" id="PF00233">
    <property type="entry name" value="PDEase_I"/>
    <property type="match status" value="1"/>
</dbReference>
<keyword evidence="5" id="KW-0472">Membrane</keyword>
<protein>
    <recommendedName>
        <fullName evidence="6">PDEase domain-containing protein</fullName>
    </recommendedName>
</protein>
<dbReference type="SUPFAM" id="SSF55781">
    <property type="entry name" value="GAF domain-like"/>
    <property type="match status" value="4"/>
</dbReference>
<dbReference type="InterPro" id="IPR036971">
    <property type="entry name" value="PDEase_catalytic_dom_sf"/>
</dbReference>
<dbReference type="InterPro" id="IPR002073">
    <property type="entry name" value="PDEase_catalytic_dom"/>
</dbReference>
<proteinExistence type="predicted"/>
<keyword evidence="5" id="KW-1133">Transmembrane helix</keyword>
<dbReference type="InterPro" id="IPR003607">
    <property type="entry name" value="HD/PDEase_dom"/>
</dbReference>
<dbReference type="InterPro" id="IPR029016">
    <property type="entry name" value="GAF-like_dom_sf"/>
</dbReference>
<evidence type="ECO:0000313" key="7">
    <source>
        <dbReference type="EMBL" id="KAK8898771.1"/>
    </source>
</evidence>
<dbReference type="Gene3D" id="1.10.1300.10">
    <property type="entry name" value="3'5'-cyclic nucleotide phosphodiesterase, catalytic domain"/>
    <property type="match status" value="1"/>
</dbReference>
<feature type="transmembrane region" description="Helical" evidence="5">
    <location>
        <begin position="1087"/>
        <end position="1109"/>
    </location>
</feature>
<keyword evidence="1" id="KW-0140">cGMP</keyword>
<accession>A0ABR2L6Y5</accession>